<keyword evidence="5" id="KW-1185">Reference proteome</keyword>
<keyword evidence="2" id="KW-0547">Nucleotide-binding</keyword>
<proteinExistence type="predicted"/>
<dbReference type="PROSITE" id="PS51459">
    <property type="entry name" value="FIDO"/>
    <property type="match status" value="1"/>
</dbReference>
<dbReference type="SUPFAM" id="SSF140931">
    <property type="entry name" value="Fic-like"/>
    <property type="match status" value="1"/>
</dbReference>
<accession>A0A9X1WF89</accession>
<dbReference type="PANTHER" id="PTHR13504:SF38">
    <property type="entry name" value="FIDO DOMAIN-CONTAINING PROTEIN"/>
    <property type="match status" value="1"/>
</dbReference>
<dbReference type="InterPro" id="IPR036390">
    <property type="entry name" value="WH_DNA-bd_sf"/>
</dbReference>
<organism evidence="4 5">
    <name type="scientific">Corynebacterium kalidii</name>
    <dbReference type="NCBI Taxonomy" id="2931982"/>
    <lineage>
        <taxon>Bacteria</taxon>
        <taxon>Bacillati</taxon>
        <taxon>Actinomycetota</taxon>
        <taxon>Actinomycetes</taxon>
        <taxon>Mycobacteriales</taxon>
        <taxon>Corynebacteriaceae</taxon>
        <taxon>Corynebacterium</taxon>
    </lineage>
</organism>
<feature type="binding site" evidence="2">
    <location>
        <begin position="124"/>
        <end position="131"/>
    </location>
    <ligand>
        <name>ATP</name>
        <dbReference type="ChEBI" id="CHEBI:30616"/>
    </ligand>
</feature>
<dbReference type="InterPro" id="IPR036597">
    <property type="entry name" value="Fido-like_dom_sf"/>
</dbReference>
<dbReference type="Pfam" id="PF02661">
    <property type="entry name" value="Fic"/>
    <property type="match status" value="1"/>
</dbReference>
<feature type="domain" description="Fido" evidence="3">
    <location>
        <begin position="36"/>
        <end position="183"/>
    </location>
</feature>
<dbReference type="AlphaFoldDB" id="A0A9X1WF89"/>
<feature type="active site" evidence="1">
    <location>
        <position position="120"/>
    </location>
</feature>
<evidence type="ECO:0000313" key="5">
    <source>
        <dbReference type="Proteomes" id="UP001139207"/>
    </source>
</evidence>
<dbReference type="RefSeq" id="WP_244803459.1">
    <property type="nucleotide sequence ID" value="NZ_JALIEA010000010.1"/>
</dbReference>
<sequence>MEAELFDAPSGRTGNAALIAAATAQMTEAIGAQDLPTLQSILTMHELLLGPSDPTIAGVFRDTPVWIGGSDSHPDGALFVPPEPGRVPALMEDLVVFMTRRDVPALVLAAVSHAQFETVHPFADGNGRTGRALMHRILRARGVSRNGTLPLAAGILEDPESYFAALDTYRAGDINAIVQLISRSALRGAELGEWLGGELTAIRHTWTDRVHARKDAADWRILDILVRQPVVDSDIICGELGLSQVNTRRALDRLEEDGILVSSQITSSRRAWRSPEVLELLDEFAERAGRRGMP</sequence>
<name>A0A9X1WF89_9CORY</name>
<evidence type="ECO:0000313" key="4">
    <source>
        <dbReference type="EMBL" id="MCJ7857570.1"/>
    </source>
</evidence>
<evidence type="ECO:0000259" key="3">
    <source>
        <dbReference type="PROSITE" id="PS51459"/>
    </source>
</evidence>
<keyword evidence="2" id="KW-0067">ATP-binding</keyword>
<reference evidence="4" key="1">
    <citation type="submission" date="2022-04" db="EMBL/GenBank/DDBJ databases">
        <title>Corynebacterium kalidii LD5P10.</title>
        <authorList>
            <person name="Sun J.Q."/>
        </authorList>
    </citation>
    <scope>NUCLEOTIDE SEQUENCE</scope>
    <source>
        <strain evidence="4">LD5P10</strain>
    </source>
</reference>
<dbReference type="InterPro" id="IPR003812">
    <property type="entry name" value="Fido"/>
</dbReference>
<dbReference type="Proteomes" id="UP001139207">
    <property type="component" value="Unassembled WGS sequence"/>
</dbReference>
<evidence type="ECO:0000256" key="1">
    <source>
        <dbReference type="PIRSR" id="PIRSR640198-1"/>
    </source>
</evidence>
<dbReference type="GO" id="GO:0005524">
    <property type="term" value="F:ATP binding"/>
    <property type="evidence" value="ECO:0007669"/>
    <property type="project" value="UniProtKB-KW"/>
</dbReference>
<dbReference type="Gene3D" id="1.10.3290.10">
    <property type="entry name" value="Fido-like domain"/>
    <property type="match status" value="1"/>
</dbReference>
<evidence type="ECO:0000256" key="2">
    <source>
        <dbReference type="PIRSR" id="PIRSR640198-2"/>
    </source>
</evidence>
<protein>
    <submittedName>
        <fullName evidence="4">Fic family protein</fullName>
    </submittedName>
</protein>
<dbReference type="SUPFAM" id="SSF46785">
    <property type="entry name" value="Winged helix' DNA-binding domain"/>
    <property type="match status" value="1"/>
</dbReference>
<dbReference type="EMBL" id="JALIEA010000010">
    <property type="protein sequence ID" value="MCJ7857570.1"/>
    <property type="molecule type" value="Genomic_DNA"/>
</dbReference>
<dbReference type="InterPro" id="IPR040198">
    <property type="entry name" value="Fido_containing"/>
</dbReference>
<gene>
    <name evidence="4" type="ORF">MUN33_02405</name>
</gene>
<dbReference type="PANTHER" id="PTHR13504">
    <property type="entry name" value="FIDO DOMAIN-CONTAINING PROTEIN DDB_G0283145"/>
    <property type="match status" value="1"/>
</dbReference>
<comment type="caution">
    <text evidence="4">The sequence shown here is derived from an EMBL/GenBank/DDBJ whole genome shotgun (WGS) entry which is preliminary data.</text>
</comment>